<dbReference type="InterPro" id="IPR028081">
    <property type="entry name" value="Leu-bd"/>
</dbReference>
<dbReference type="InterPro" id="IPR006311">
    <property type="entry name" value="TAT_signal"/>
</dbReference>
<dbReference type="PROSITE" id="PS51318">
    <property type="entry name" value="TAT"/>
    <property type="match status" value="1"/>
</dbReference>
<keyword evidence="6" id="KW-1185">Reference proteome</keyword>
<evidence type="ECO:0000313" key="6">
    <source>
        <dbReference type="Proteomes" id="UP000689967"/>
    </source>
</evidence>
<dbReference type="PANTHER" id="PTHR30483">
    <property type="entry name" value="LEUCINE-SPECIFIC-BINDING PROTEIN"/>
    <property type="match status" value="1"/>
</dbReference>
<sequence length="429" mass="44432">MQAFGRRALVGVAGAAIGAFAPPATAQPQTAGTPQPAQAPELRLGAIFPLSGPSAPFGDECHRGLELAVEARNAAGGVFGRTIRLVRADAPDETAAANEARRLTQGNERVVAIFGSFGTAIALPASQVAELAGVPYFELSAIGDAVMERNFRWVFRAAPRATDFAAVALDGVQILANAIGRHPSSLRLTIAQEDALGANSIAAAQAALIEARGLAVIQQAGYAPRPGDLNGLVQRLRGVEAEVVLHSGAPGDEALLFRAMREANWKPLMLIGTAGGYGMAETARSIGDALCGTMSADFTPFAVNEAVAPGARAFAEAYLRRYGAEPRSGHGLASFSGAQVFLDALHRAGSSDRDRIRAAVLATDMAEGSTACGWGARFDERGQNLRARPMLCQWQPAAATSPGTPPGLRQVAIAPAEAAVAEALPRLGM</sequence>
<evidence type="ECO:0000259" key="4">
    <source>
        <dbReference type="Pfam" id="PF13458"/>
    </source>
</evidence>
<proteinExistence type="predicted"/>
<feature type="domain" description="Leucine-binding protein" evidence="4">
    <location>
        <begin position="42"/>
        <end position="384"/>
    </location>
</feature>
<gene>
    <name evidence="5" type="ORF">JJQ90_15545</name>
</gene>
<evidence type="ECO:0000256" key="2">
    <source>
        <dbReference type="ARBA" id="ARBA00022970"/>
    </source>
</evidence>
<dbReference type="InterPro" id="IPR051010">
    <property type="entry name" value="BCAA_transport"/>
</dbReference>
<dbReference type="PANTHER" id="PTHR30483:SF37">
    <property type="entry name" value="ABC TRANSPORTER SUBSTRATE-BINDING PROTEIN"/>
    <property type="match status" value="1"/>
</dbReference>
<feature type="chain" id="PRO_5047448504" evidence="3">
    <location>
        <begin position="27"/>
        <end position="429"/>
    </location>
</feature>
<dbReference type="Proteomes" id="UP000689967">
    <property type="component" value="Unassembled WGS sequence"/>
</dbReference>
<dbReference type="RefSeq" id="WP_216876931.1">
    <property type="nucleotide sequence ID" value="NZ_JAERQM010000004.1"/>
</dbReference>
<feature type="signal peptide" evidence="3">
    <location>
        <begin position="1"/>
        <end position="26"/>
    </location>
</feature>
<keyword evidence="1 3" id="KW-0732">Signal</keyword>
<dbReference type="EMBL" id="JAERQM010000004">
    <property type="protein sequence ID" value="MBU8545134.1"/>
    <property type="molecule type" value="Genomic_DNA"/>
</dbReference>
<dbReference type="CDD" id="cd06340">
    <property type="entry name" value="PBP1_ABC_ligand_binding-like"/>
    <property type="match status" value="1"/>
</dbReference>
<organism evidence="5 6">
    <name type="scientific">Falsiroseomonas oleicola</name>
    <dbReference type="NCBI Taxonomy" id="2801474"/>
    <lineage>
        <taxon>Bacteria</taxon>
        <taxon>Pseudomonadati</taxon>
        <taxon>Pseudomonadota</taxon>
        <taxon>Alphaproteobacteria</taxon>
        <taxon>Acetobacterales</taxon>
        <taxon>Roseomonadaceae</taxon>
        <taxon>Falsiroseomonas</taxon>
    </lineage>
</organism>
<dbReference type="Pfam" id="PF13458">
    <property type="entry name" value="Peripla_BP_6"/>
    <property type="match status" value="1"/>
</dbReference>
<evidence type="ECO:0000256" key="3">
    <source>
        <dbReference type="SAM" id="SignalP"/>
    </source>
</evidence>
<comment type="caution">
    <text evidence="5">The sequence shown here is derived from an EMBL/GenBank/DDBJ whole genome shotgun (WGS) entry which is preliminary data.</text>
</comment>
<name>A0ABS6H8X1_9PROT</name>
<reference evidence="5 6" key="1">
    <citation type="submission" date="2021-01" db="EMBL/GenBank/DDBJ databases">
        <title>Roseomonas sp. nov, a bacterium isolated from an oil production mixture in Yumen Oilfield.</title>
        <authorList>
            <person name="Wu D."/>
        </authorList>
    </citation>
    <scope>NUCLEOTIDE SEQUENCE [LARGE SCALE GENOMIC DNA]</scope>
    <source>
        <strain evidence="5 6">ROY-5-3</strain>
    </source>
</reference>
<keyword evidence="2" id="KW-0813">Transport</keyword>
<evidence type="ECO:0000313" key="5">
    <source>
        <dbReference type="EMBL" id="MBU8545134.1"/>
    </source>
</evidence>
<evidence type="ECO:0000256" key="1">
    <source>
        <dbReference type="ARBA" id="ARBA00022729"/>
    </source>
</evidence>
<accession>A0ABS6H8X1</accession>
<protein>
    <submittedName>
        <fullName evidence="5">ABC transporter substrate-binding protein</fullName>
    </submittedName>
</protein>
<keyword evidence="2" id="KW-0029">Amino-acid transport</keyword>